<keyword evidence="2" id="KW-1185">Reference proteome</keyword>
<name>A0ABR0QH14_GOSAR</name>
<organism evidence="1 2">
    <name type="scientific">Gossypium arboreum</name>
    <name type="common">Tree cotton</name>
    <name type="synonym">Gossypium nanking</name>
    <dbReference type="NCBI Taxonomy" id="29729"/>
    <lineage>
        <taxon>Eukaryota</taxon>
        <taxon>Viridiplantae</taxon>
        <taxon>Streptophyta</taxon>
        <taxon>Embryophyta</taxon>
        <taxon>Tracheophyta</taxon>
        <taxon>Spermatophyta</taxon>
        <taxon>Magnoliopsida</taxon>
        <taxon>eudicotyledons</taxon>
        <taxon>Gunneridae</taxon>
        <taxon>Pentapetalae</taxon>
        <taxon>rosids</taxon>
        <taxon>malvids</taxon>
        <taxon>Malvales</taxon>
        <taxon>Malvaceae</taxon>
        <taxon>Malvoideae</taxon>
        <taxon>Gossypium</taxon>
    </lineage>
</organism>
<comment type="caution">
    <text evidence="1">The sequence shown here is derived from an EMBL/GenBank/DDBJ whole genome shotgun (WGS) entry which is preliminary data.</text>
</comment>
<dbReference type="EMBL" id="JARKNE010000003">
    <property type="protein sequence ID" value="KAK5838600.1"/>
    <property type="molecule type" value="Genomic_DNA"/>
</dbReference>
<gene>
    <name evidence="1" type="ORF">PVK06_007334</name>
</gene>
<evidence type="ECO:0000313" key="1">
    <source>
        <dbReference type="EMBL" id="KAK5838600.1"/>
    </source>
</evidence>
<evidence type="ECO:0000313" key="2">
    <source>
        <dbReference type="Proteomes" id="UP001358586"/>
    </source>
</evidence>
<proteinExistence type="predicted"/>
<sequence>MEIISKEEMKDLQQLGLKRSVSDHIPILQVDAKIDWGPRPLKFINGWLKKKDCVGLIEKERTHMDSLNGQVARKLRKLKRVLKKWNRDNGNVLENRIADCEERLRNG</sequence>
<protein>
    <recommendedName>
        <fullName evidence="3">Reverse transcriptase</fullName>
    </recommendedName>
</protein>
<dbReference type="Proteomes" id="UP001358586">
    <property type="component" value="Chromosome 3"/>
</dbReference>
<evidence type="ECO:0008006" key="3">
    <source>
        <dbReference type="Google" id="ProtNLM"/>
    </source>
</evidence>
<reference evidence="1 2" key="1">
    <citation type="submission" date="2023-03" db="EMBL/GenBank/DDBJ databases">
        <title>WGS of Gossypium arboreum.</title>
        <authorList>
            <person name="Yu D."/>
        </authorList>
    </citation>
    <scope>NUCLEOTIDE SEQUENCE [LARGE SCALE GENOMIC DNA]</scope>
    <source>
        <tissue evidence="1">Leaf</tissue>
    </source>
</reference>
<accession>A0ABR0QH14</accession>